<feature type="domain" description="Peptidase M24" evidence="4">
    <location>
        <begin position="145"/>
        <end position="348"/>
    </location>
</feature>
<dbReference type="STRING" id="53444.AYR59_06790"/>
<evidence type="ECO:0000259" key="5">
    <source>
        <dbReference type="Pfam" id="PF01321"/>
    </source>
</evidence>
<evidence type="ECO:0000256" key="3">
    <source>
        <dbReference type="ARBA" id="ARBA00023211"/>
    </source>
</evidence>
<evidence type="ECO:0000256" key="2">
    <source>
        <dbReference type="ARBA" id="ARBA00008766"/>
    </source>
</evidence>
<feature type="domain" description="Creatinase N-terminal" evidence="5">
    <location>
        <begin position="4"/>
        <end position="138"/>
    </location>
</feature>
<keyword evidence="3" id="KW-0464">Manganese</keyword>
<keyword evidence="7" id="KW-1185">Reference proteome</keyword>
<dbReference type="Gene3D" id="3.40.350.10">
    <property type="entry name" value="Creatinase/prolidase N-terminal domain"/>
    <property type="match status" value="1"/>
</dbReference>
<dbReference type="OrthoDB" id="9806388at2"/>
<name>A0A0R2JQ83_9LACO</name>
<evidence type="ECO:0000313" key="6">
    <source>
        <dbReference type="EMBL" id="KRN79249.1"/>
    </source>
</evidence>
<dbReference type="SUPFAM" id="SSF53092">
    <property type="entry name" value="Creatinase/prolidase N-terminal domain"/>
    <property type="match status" value="1"/>
</dbReference>
<comment type="cofactor">
    <cofactor evidence="1">
        <name>Mn(2+)</name>
        <dbReference type="ChEBI" id="CHEBI:29035"/>
    </cofactor>
</comment>
<dbReference type="InterPro" id="IPR000994">
    <property type="entry name" value="Pept_M24"/>
</dbReference>
<dbReference type="RefSeq" id="WP_056997661.1">
    <property type="nucleotide sequence ID" value="NZ_FUXS01000001.1"/>
</dbReference>
<proteinExistence type="inferred from homology"/>
<comment type="similarity">
    <text evidence="2">Belongs to the peptidase M24B family.</text>
</comment>
<protein>
    <submittedName>
        <fullName evidence="6">Xaa-Pro dipeptidase</fullName>
    </submittedName>
</protein>
<dbReference type="SUPFAM" id="SSF55920">
    <property type="entry name" value="Creatinase/aminopeptidase"/>
    <property type="match status" value="1"/>
</dbReference>
<sequence>MEKLKQLQEYVKQQGLDAAYISNYEDIQYFTGFGSDPVERVLALIVFPDADPFLFAPALEVEDIQQSGWPYPVYGYLDHEKPFAMIADEVKKINPNPQKWGIEMSNLTVDKLNALQEQFPKAEFKHNLTPEVESLRLIKTPDEIEKLRAAGKEADFAFKVGFETVKPGMTEADVAAEIEYQLKKRGVMQMSFPTLIQAGKHASQPHGDTSTNKIEDNELVLFDLGTVHDGYISDASRTVAVGELNDTQKEIYQVCLEAQLAAQAAVKPGVKAEDLDKIARDIIDKAGYGKYFIHRLGHGMGMSEHEYPSIMEGNQLELKENMCFSLEPGIYIPGVAGVRIEDCVRVTKDGCEPFTHTAKTLQQVAK</sequence>
<comment type="caution">
    <text evidence="6">The sequence shown here is derived from an EMBL/GenBank/DDBJ whole genome shotgun (WGS) entry which is preliminary data.</text>
</comment>
<evidence type="ECO:0000259" key="4">
    <source>
        <dbReference type="Pfam" id="PF00557"/>
    </source>
</evidence>
<dbReference type="AlphaFoldDB" id="A0A0R2JQ83"/>
<dbReference type="EMBL" id="JQBT01000032">
    <property type="protein sequence ID" value="KRN79249.1"/>
    <property type="molecule type" value="Genomic_DNA"/>
</dbReference>
<dbReference type="InterPro" id="IPR000587">
    <property type="entry name" value="Creatinase_N"/>
</dbReference>
<dbReference type="CDD" id="cd01092">
    <property type="entry name" value="APP-like"/>
    <property type="match status" value="1"/>
</dbReference>
<dbReference type="PATRIC" id="fig|1122148.6.peg.679"/>
<dbReference type="GeneID" id="61250560"/>
<dbReference type="InterPro" id="IPR029149">
    <property type="entry name" value="Creatin/AminoP/Spt16_N"/>
</dbReference>
<evidence type="ECO:0000313" key="7">
    <source>
        <dbReference type="Proteomes" id="UP000051565"/>
    </source>
</evidence>
<dbReference type="Gene3D" id="3.90.230.10">
    <property type="entry name" value="Creatinase/methionine aminopeptidase superfamily"/>
    <property type="match status" value="1"/>
</dbReference>
<dbReference type="PANTHER" id="PTHR46112:SF10">
    <property type="entry name" value="DIPEPTIDASE YKVY-RELATED"/>
    <property type="match status" value="1"/>
</dbReference>
<dbReference type="InterPro" id="IPR050659">
    <property type="entry name" value="Peptidase_M24B"/>
</dbReference>
<accession>A0A0R2JQ83</accession>
<reference evidence="6 7" key="1">
    <citation type="journal article" date="2015" name="Genome Announc.">
        <title>Expanding the biotechnology potential of lactobacilli through comparative genomics of 213 strains and associated genera.</title>
        <authorList>
            <person name="Sun Z."/>
            <person name="Harris H.M."/>
            <person name="McCann A."/>
            <person name="Guo C."/>
            <person name="Argimon S."/>
            <person name="Zhang W."/>
            <person name="Yang X."/>
            <person name="Jeffery I.B."/>
            <person name="Cooney J.C."/>
            <person name="Kagawa T.F."/>
            <person name="Liu W."/>
            <person name="Song Y."/>
            <person name="Salvetti E."/>
            <person name="Wrobel A."/>
            <person name="Rasinkangas P."/>
            <person name="Parkhill J."/>
            <person name="Rea M.C."/>
            <person name="O'Sullivan O."/>
            <person name="Ritari J."/>
            <person name="Douillard F.P."/>
            <person name="Paul Ross R."/>
            <person name="Yang R."/>
            <person name="Briner A.E."/>
            <person name="Felis G.E."/>
            <person name="de Vos W.M."/>
            <person name="Barrangou R."/>
            <person name="Klaenhammer T.R."/>
            <person name="Caufield P.W."/>
            <person name="Cui Y."/>
            <person name="Zhang H."/>
            <person name="O'Toole P.W."/>
        </authorList>
    </citation>
    <scope>NUCLEOTIDE SEQUENCE [LARGE SCALE GENOMIC DNA]</scope>
    <source>
        <strain evidence="6 7">DSM 20690</strain>
    </source>
</reference>
<dbReference type="PANTHER" id="PTHR46112">
    <property type="entry name" value="AMINOPEPTIDASE"/>
    <property type="match status" value="1"/>
</dbReference>
<dbReference type="Pfam" id="PF00557">
    <property type="entry name" value="Peptidase_M24"/>
    <property type="match status" value="1"/>
</dbReference>
<evidence type="ECO:0000256" key="1">
    <source>
        <dbReference type="ARBA" id="ARBA00001936"/>
    </source>
</evidence>
<dbReference type="Proteomes" id="UP000051565">
    <property type="component" value="Unassembled WGS sequence"/>
</dbReference>
<gene>
    <name evidence="6" type="ORF">IV52_GL000657</name>
</gene>
<organism evidence="6 7">
    <name type="scientific">Fructilactobacillus lindneri DSM 20690 = JCM 11027</name>
    <dbReference type="NCBI Taxonomy" id="1122148"/>
    <lineage>
        <taxon>Bacteria</taxon>
        <taxon>Bacillati</taxon>
        <taxon>Bacillota</taxon>
        <taxon>Bacilli</taxon>
        <taxon>Lactobacillales</taxon>
        <taxon>Lactobacillaceae</taxon>
        <taxon>Fructilactobacillus</taxon>
    </lineage>
</organism>
<dbReference type="Pfam" id="PF01321">
    <property type="entry name" value="Creatinase_N"/>
    <property type="match status" value="1"/>
</dbReference>
<dbReference type="InterPro" id="IPR036005">
    <property type="entry name" value="Creatinase/aminopeptidase-like"/>
</dbReference>